<organism evidence="1 2">
    <name type="scientific">Cannabis sativa</name>
    <name type="common">Hemp</name>
    <name type="synonym">Marijuana</name>
    <dbReference type="NCBI Taxonomy" id="3483"/>
    <lineage>
        <taxon>Eukaryota</taxon>
        <taxon>Viridiplantae</taxon>
        <taxon>Streptophyta</taxon>
        <taxon>Embryophyta</taxon>
        <taxon>Tracheophyta</taxon>
        <taxon>Spermatophyta</taxon>
        <taxon>Magnoliopsida</taxon>
        <taxon>eudicotyledons</taxon>
        <taxon>Gunneridae</taxon>
        <taxon>Pentapetalae</taxon>
        <taxon>rosids</taxon>
        <taxon>fabids</taxon>
        <taxon>Rosales</taxon>
        <taxon>Cannabaceae</taxon>
        <taxon>Cannabis</taxon>
    </lineage>
</organism>
<protein>
    <submittedName>
        <fullName evidence="1">Uncharacterized protein</fullName>
    </submittedName>
</protein>
<comment type="caution">
    <text evidence="1">The sequence shown here is derived from an EMBL/GenBank/DDBJ whole genome shotgun (WGS) entry which is preliminary data.</text>
</comment>
<evidence type="ECO:0000313" key="1">
    <source>
        <dbReference type="EMBL" id="KAF4380092.1"/>
    </source>
</evidence>
<dbReference type="EMBL" id="JAATIP010000066">
    <property type="protein sequence ID" value="KAF4380092.1"/>
    <property type="molecule type" value="Genomic_DNA"/>
</dbReference>
<name>A0A7J6GBB3_CANSA</name>
<proteinExistence type="predicted"/>
<accession>A0A7J6GBB3</accession>
<evidence type="ECO:0000313" key="2">
    <source>
        <dbReference type="Proteomes" id="UP000525078"/>
    </source>
</evidence>
<dbReference type="AlphaFoldDB" id="A0A7J6GBB3"/>
<gene>
    <name evidence="1" type="ORF">F8388_018216</name>
</gene>
<dbReference type="Proteomes" id="UP000525078">
    <property type="component" value="Unassembled WGS sequence"/>
</dbReference>
<sequence length="30" mass="3531">MEMLQMLQVYYQAFKVLLNNCKVSSCGIYI</sequence>
<reference evidence="1 2" key="1">
    <citation type="journal article" date="2020" name="bioRxiv">
        <title>Sequence and annotation of 42 cannabis genomes reveals extensive copy number variation in cannabinoid synthesis and pathogen resistance genes.</title>
        <authorList>
            <person name="Mckernan K.J."/>
            <person name="Helbert Y."/>
            <person name="Kane L.T."/>
            <person name="Ebling H."/>
            <person name="Zhang L."/>
            <person name="Liu B."/>
            <person name="Eaton Z."/>
            <person name="Mclaughlin S."/>
            <person name="Kingan S."/>
            <person name="Baybayan P."/>
            <person name="Concepcion G."/>
            <person name="Jordan M."/>
            <person name="Riva A."/>
            <person name="Barbazuk W."/>
            <person name="Harkins T."/>
        </authorList>
    </citation>
    <scope>NUCLEOTIDE SEQUENCE [LARGE SCALE GENOMIC DNA]</scope>
    <source>
        <strain evidence="2">cv. Jamaican Lion 4</strain>
        <tissue evidence="1">Leaf</tissue>
    </source>
</reference>